<dbReference type="EMBL" id="RZGY01000005">
    <property type="protein sequence ID" value="RUQ81856.1"/>
    <property type="molecule type" value="Genomic_DNA"/>
</dbReference>
<dbReference type="Proteomes" id="UP000268291">
    <property type="component" value="Unassembled WGS sequence"/>
</dbReference>
<dbReference type="RefSeq" id="WP_127054547.1">
    <property type="nucleotide sequence ID" value="NZ_PYAU01000001.1"/>
</dbReference>
<reference evidence="2 3" key="1">
    <citation type="submission" date="2018-12" db="EMBL/GenBank/DDBJ databases">
        <authorList>
            <person name="hu s."/>
            <person name="Xu Y."/>
            <person name="Xu B."/>
            <person name="Li F."/>
        </authorList>
    </citation>
    <scope>NUCLEOTIDE SEQUENCE [LARGE SCALE GENOMIC DNA]</scope>
    <source>
        <strain evidence="2 3">KSW2-17</strain>
    </source>
</reference>
<organism evidence="2 3">
    <name type="scientific">Labedella gwakjiensis</name>
    <dbReference type="NCBI Taxonomy" id="390269"/>
    <lineage>
        <taxon>Bacteria</taxon>
        <taxon>Bacillati</taxon>
        <taxon>Actinomycetota</taxon>
        <taxon>Actinomycetes</taxon>
        <taxon>Micrococcales</taxon>
        <taxon>Microbacteriaceae</taxon>
        <taxon>Labedella</taxon>
    </lineage>
</organism>
<evidence type="ECO:0000313" key="3">
    <source>
        <dbReference type="Proteomes" id="UP000268291"/>
    </source>
</evidence>
<evidence type="ECO:0000313" key="2">
    <source>
        <dbReference type="EMBL" id="RUQ81856.1"/>
    </source>
</evidence>
<sequence>MESNRPVESIRYRPALRTWRSTRRRRPSERALTPVATGPHIVPPPRAERARSIAVVRNTETIHPVPLVREPAPLVRAPWVASEEGDPRQDAPRVRQAATARIAAAPVLGSRRERREAERRLAERGLVLPVA</sequence>
<keyword evidence="3" id="KW-1185">Reference proteome</keyword>
<proteinExistence type="predicted"/>
<feature type="region of interest" description="Disordered" evidence="1">
    <location>
        <begin position="21"/>
        <end position="45"/>
    </location>
</feature>
<accession>A0ABY0C3Y3</accession>
<protein>
    <submittedName>
        <fullName evidence="2">Uncharacterized protein</fullName>
    </submittedName>
</protein>
<comment type="caution">
    <text evidence="2">The sequence shown here is derived from an EMBL/GenBank/DDBJ whole genome shotgun (WGS) entry which is preliminary data.</text>
</comment>
<evidence type="ECO:0000256" key="1">
    <source>
        <dbReference type="SAM" id="MobiDB-lite"/>
    </source>
</evidence>
<name>A0ABY0C3Y3_9MICO</name>
<gene>
    <name evidence="2" type="ORF">ELQ93_17675</name>
</gene>